<dbReference type="EMBL" id="JBHSMI010000009">
    <property type="protein sequence ID" value="MFC5402119.1"/>
    <property type="molecule type" value="Genomic_DNA"/>
</dbReference>
<dbReference type="InterPro" id="IPR016181">
    <property type="entry name" value="Acyl_CoA_acyltransferase"/>
</dbReference>
<sequence>MTIKRTATIRPSEPRDSASLAELVVLAIGGIANKLTGEKEETKVLSQLESWINEVGNRFSCSCYLVCEASDGVAGMILCYSGVDEENLNAPVLEHLRQVGNPLVMIDREADEDEYYIDALAVRPAHQGKGIASALIEAAELRAAELGHPKISLNVDFDNDGARRLYERLGYEAGKRIEINGKPFRHMVKRLR</sequence>
<proteinExistence type="predicted"/>
<reference evidence="5" key="1">
    <citation type="journal article" date="2019" name="Int. J. Syst. Evol. Microbiol.">
        <title>The Global Catalogue of Microorganisms (GCM) 10K type strain sequencing project: providing services to taxonomists for standard genome sequencing and annotation.</title>
        <authorList>
            <consortium name="The Broad Institute Genomics Platform"/>
            <consortium name="The Broad Institute Genome Sequencing Center for Infectious Disease"/>
            <person name="Wu L."/>
            <person name="Ma J."/>
        </authorList>
    </citation>
    <scope>NUCLEOTIDE SEQUENCE [LARGE SCALE GENOMIC DNA]</scope>
    <source>
        <strain evidence="5">CGMCC 1.18575</strain>
    </source>
</reference>
<name>A0ABW0HM32_9BACL</name>
<evidence type="ECO:0000313" key="5">
    <source>
        <dbReference type="Proteomes" id="UP001596113"/>
    </source>
</evidence>
<keyword evidence="1" id="KW-0808">Transferase</keyword>
<dbReference type="CDD" id="cd04301">
    <property type="entry name" value="NAT_SF"/>
    <property type="match status" value="1"/>
</dbReference>
<dbReference type="InterPro" id="IPR000182">
    <property type="entry name" value="GNAT_dom"/>
</dbReference>
<dbReference type="Gene3D" id="3.40.630.30">
    <property type="match status" value="1"/>
</dbReference>
<gene>
    <name evidence="4" type="ORF">ACFPOF_05160</name>
</gene>
<evidence type="ECO:0000259" key="3">
    <source>
        <dbReference type="PROSITE" id="PS51186"/>
    </source>
</evidence>
<comment type="caution">
    <text evidence="4">The sequence shown here is derived from an EMBL/GenBank/DDBJ whole genome shotgun (WGS) entry which is preliminary data.</text>
</comment>
<dbReference type="Pfam" id="PF00583">
    <property type="entry name" value="Acetyltransf_1"/>
    <property type="match status" value="1"/>
</dbReference>
<dbReference type="RefSeq" id="WP_378130262.1">
    <property type="nucleotide sequence ID" value="NZ_JBHSMI010000009.1"/>
</dbReference>
<keyword evidence="5" id="KW-1185">Reference proteome</keyword>
<evidence type="ECO:0000256" key="1">
    <source>
        <dbReference type="ARBA" id="ARBA00022679"/>
    </source>
</evidence>
<evidence type="ECO:0000256" key="2">
    <source>
        <dbReference type="ARBA" id="ARBA00023315"/>
    </source>
</evidence>
<dbReference type="PROSITE" id="PS51186">
    <property type="entry name" value="GNAT"/>
    <property type="match status" value="1"/>
</dbReference>
<keyword evidence="2" id="KW-0012">Acyltransferase</keyword>
<dbReference type="PANTHER" id="PTHR43877">
    <property type="entry name" value="AMINOALKYLPHOSPHONATE N-ACETYLTRANSFERASE-RELATED-RELATED"/>
    <property type="match status" value="1"/>
</dbReference>
<dbReference type="Proteomes" id="UP001596113">
    <property type="component" value="Unassembled WGS sequence"/>
</dbReference>
<accession>A0ABW0HM32</accession>
<organism evidence="4 5">
    <name type="scientific">Cohnella soli</name>
    <dbReference type="NCBI Taxonomy" id="425005"/>
    <lineage>
        <taxon>Bacteria</taxon>
        <taxon>Bacillati</taxon>
        <taxon>Bacillota</taxon>
        <taxon>Bacilli</taxon>
        <taxon>Bacillales</taxon>
        <taxon>Paenibacillaceae</taxon>
        <taxon>Cohnella</taxon>
    </lineage>
</organism>
<dbReference type="InterPro" id="IPR050832">
    <property type="entry name" value="Bact_Acetyltransf"/>
</dbReference>
<dbReference type="SUPFAM" id="SSF55729">
    <property type="entry name" value="Acyl-CoA N-acyltransferases (Nat)"/>
    <property type="match status" value="1"/>
</dbReference>
<feature type="domain" description="N-acetyltransferase" evidence="3">
    <location>
        <begin position="7"/>
        <end position="192"/>
    </location>
</feature>
<dbReference type="PANTHER" id="PTHR43877:SF2">
    <property type="entry name" value="AMINOALKYLPHOSPHONATE N-ACETYLTRANSFERASE-RELATED"/>
    <property type="match status" value="1"/>
</dbReference>
<protein>
    <submittedName>
        <fullName evidence="4">GNAT family N-acetyltransferase</fullName>
    </submittedName>
</protein>
<evidence type="ECO:0000313" key="4">
    <source>
        <dbReference type="EMBL" id="MFC5402119.1"/>
    </source>
</evidence>